<protein>
    <submittedName>
        <fullName evidence="3">Universal stress protein</fullName>
    </submittedName>
</protein>
<comment type="similarity">
    <text evidence="1">Belongs to the universal stress protein A family.</text>
</comment>
<dbReference type="PANTHER" id="PTHR46268">
    <property type="entry name" value="STRESS RESPONSE PROTEIN NHAX"/>
    <property type="match status" value="1"/>
</dbReference>
<dbReference type="KEGG" id="fgg:FSB75_09685"/>
<dbReference type="PANTHER" id="PTHR46268:SF6">
    <property type="entry name" value="UNIVERSAL STRESS PROTEIN UP12"/>
    <property type="match status" value="1"/>
</dbReference>
<reference evidence="3 4" key="1">
    <citation type="journal article" date="2015" name="Int. J. Syst. Evol. Microbiol.">
        <title>Flavisolibacter ginsenosidimutans sp. nov., with ginsenoside-converting activity isolated from soil used for cultivating ginseng.</title>
        <authorList>
            <person name="Zhao Y."/>
            <person name="Liu Q."/>
            <person name="Kang M.S."/>
            <person name="Jin F."/>
            <person name="Yu H."/>
            <person name="Im W.T."/>
        </authorList>
    </citation>
    <scope>NUCLEOTIDE SEQUENCE [LARGE SCALE GENOMIC DNA]</scope>
    <source>
        <strain evidence="3 4">Gsoil 636</strain>
    </source>
</reference>
<dbReference type="InterPro" id="IPR014729">
    <property type="entry name" value="Rossmann-like_a/b/a_fold"/>
</dbReference>
<proteinExistence type="inferred from homology"/>
<feature type="domain" description="UspA" evidence="2">
    <location>
        <begin position="5"/>
        <end position="108"/>
    </location>
</feature>
<dbReference type="OrthoDB" id="666656at2"/>
<organism evidence="3 4">
    <name type="scientific">Flavisolibacter ginsenosidimutans</name>
    <dbReference type="NCBI Taxonomy" id="661481"/>
    <lineage>
        <taxon>Bacteria</taxon>
        <taxon>Pseudomonadati</taxon>
        <taxon>Bacteroidota</taxon>
        <taxon>Chitinophagia</taxon>
        <taxon>Chitinophagales</taxon>
        <taxon>Chitinophagaceae</taxon>
        <taxon>Flavisolibacter</taxon>
    </lineage>
</organism>
<dbReference type="EMBL" id="CP042433">
    <property type="protein sequence ID" value="QEC56151.1"/>
    <property type="molecule type" value="Genomic_DNA"/>
</dbReference>
<evidence type="ECO:0000259" key="2">
    <source>
        <dbReference type="Pfam" id="PF00582"/>
    </source>
</evidence>
<sequence>MHERFQNILIPVDFSLNTEVAVCKAVELIEKEESSICLLHAMPHFLFRNNRKYFTEAERKLAQWKESIEDGLPNVHVSYRIPKGPAQKRIIEAARELRPDLIVIGKSMPHARWPFFKTLMPAAVAETTNIPVLTAKPGALHNKLKSVVVPVTERIPENKLKTLESLCARGNVKIHLVTFVDDKNVPAEFSASTLLQVYQWLKTRLHCPVEYSVIHGANKAKALLNYAQKNGADLLLVNAKTETRLQCPNVYVSDVISPTSKVQVLSVQRNANS</sequence>
<evidence type="ECO:0000313" key="4">
    <source>
        <dbReference type="Proteomes" id="UP000321204"/>
    </source>
</evidence>
<evidence type="ECO:0000256" key="1">
    <source>
        <dbReference type="ARBA" id="ARBA00008791"/>
    </source>
</evidence>
<name>A0A5B8UHM4_9BACT</name>
<dbReference type="Proteomes" id="UP000321204">
    <property type="component" value="Chromosome"/>
</dbReference>
<dbReference type="InterPro" id="IPR006016">
    <property type="entry name" value="UspA"/>
</dbReference>
<keyword evidence="4" id="KW-1185">Reference proteome</keyword>
<dbReference type="RefSeq" id="WP_146786275.1">
    <property type="nucleotide sequence ID" value="NZ_BAABIO010000001.1"/>
</dbReference>
<dbReference type="SUPFAM" id="SSF52402">
    <property type="entry name" value="Adenine nucleotide alpha hydrolases-like"/>
    <property type="match status" value="2"/>
</dbReference>
<evidence type="ECO:0000313" key="3">
    <source>
        <dbReference type="EMBL" id="QEC56151.1"/>
    </source>
</evidence>
<dbReference type="CDD" id="cd00293">
    <property type="entry name" value="USP-like"/>
    <property type="match status" value="1"/>
</dbReference>
<gene>
    <name evidence="3" type="ORF">FSB75_09685</name>
</gene>
<accession>A0A5B8UHM4</accession>
<dbReference type="AlphaFoldDB" id="A0A5B8UHM4"/>
<dbReference type="Gene3D" id="3.40.50.620">
    <property type="entry name" value="HUPs"/>
    <property type="match status" value="2"/>
</dbReference>
<dbReference type="Pfam" id="PF00582">
    <property type="entry name" value="Usp"/>
    <property type="match status" value="1"/>
</dbReference>